<dbReference type="Gene3D" id="3.10.450.280">
    <property type="match status" value="1"/>
</dbReference>
<evidence type="ECO:0000256" key="1">
    <source>
        <dbReference type="SAM" id="MobiDB-lite"/>
    </source>
</evidence>
<proteinExistence type="predicted"/>
<dbReference type="PANTHER" id="PTHR35333">
    <property type="entry name" value="BETA-LACTAMASE"/>
    <property type="match status" value="1"/>
</dbReference>
<organism evidence="4 5">
    <name type="scientific">Actinotalea soli</name>
    <dbReference type="NCBI Taxonomy" id="2819234"/>
    <lineage>
        <taxon>Bacteria</taxon>
        <taxon>Bacillati</taxon>
        <taxon>Actinomycetota</taxon>
        <taxon>Actinomycetes</taxon>
        <taxon>Micrococcales</taxon>
        <taxon>Cellulomonadaceae</taxon>
        <taxon>Actinotalea</taxon>
    </lineage>
</organism>
<keyword evidence="4" id="KW-0378">Hydrolase</keyword>
<evidence type="ECO:0000259" key="2">
    <source>
        <dbReference type="Pfam" id="PF13354"/>
    </source>
</evidence>
<sequence>MTHRTTTTLRGVAVAVGLALLVGCTSTEPDPEPTDPAPTSTAEPEPGPEEVALPDHAAGRAAAWVMSLLDDEPGAPLPEAEERFAPEFLEELPVEALAEVIDQLRTFGPWTVTAVEGTESELVARIEGVQSFDLQLSLDEDELIQGLFFATPAPDREPAASWEELVEEVEDLPGSVSMLVARPADQGCVALDGGPAGPVGSAAGEQLPVGSVAKLYVLGAVVEAVEAGDLAWDTDLTLTDDLRSLPSGELQEEPAGTTVTVEAAAEAMISISDNTATDLLIDAVGREQVEAALTSMGHSDPAANTPFPSTRELFQLGWGGGAELRNQWRDAGTEERRALLEELPDGEIDIDVVEVTRATVWHRDVDWFATAEDLCLAHAALAELAGTEAGAPVRDILALNPGVVPADAGAPAYLAFKGGSVTGVMAGAWYAEDAEGDPVVVTLQSASRDPAGGLPVTTMVGIATDALRLALQDD</sequence>
<dbReference type="Gene3D" id="3.40.710.10">
    <property type="entry name" value="DD-peptidase/beta-lactamase superfamily"/>
    <property type="match status" value="1"/>
</dbReference>
<feature type="domain" description="ORF 12 gene product N-terminal" evidence="3">
    <location>
        <begin position="53"/>
        <end position="144"/>
    </location>
</feature>
<feature type="region of interest" description="Disordered" evidence="1">
    <location>
        <begin position="24"/>
        <end position="49"/>
    </location>
</feature>
<dbReference type="AlphaFoldDB" id="A0A939RUI0"/>
<evidence type="ECO:0000259" key="3">
    <source>
        <dbReference type="Pfam" id="PF18042"/>
    </source>
</evidence>
<evidence type="ECO:0000313" key="5">
    <source>
        <dbReference type="Proteomes" id="UP000664209"/>
    </source>
</evidence>
<reference evidence="4" key="1">
    <citation type="submission" date="2021-03" db="EMBL/GenBank/DDBJ databases">
        <title>Actinotalea soli sp. nov., isolated from soil.</title>
        <authorList>
            <person name="Ping W."/>
            <person name="Zhang J."/>
        </authorList>
    </citation>
    <scope>NUCLEOTIDE SEQUENCE</scope>
    <source>
        <strain evidence="4">BY-33</strain>
    </source>
</reference>
<dbReference type="InterPro" id="IPR000871">
    <property type="entry name" value="Beta-lactam_class-A"/>
</dbReference>
<dbReference type="GO" id="GO:0046677">
    <property type="term" value="P:response to antibiotic"/>
    <property type="evidence" value="ECO:0007669"/>
    <property type="project" value="InterPro"/>
</dbReference>
<dbReference type="EMBL" id="JAGEMK010000002">
    <property type="protein sequence ID" value="MBO1751360.1"/>
    <property type="molecule type" value="Genomic_DNA"/>
</dbReference>
<dbReference type="Pfam" id="PF13354">
    <property type="entry name" value="Beta-lactamase2"/>
    <property type="match status" value="1"/>
</dbReference>
<accession>A0A939RUI0</accession>
<dbReference type="InterPro" id="IPR045155">
    <property type="entry name" value="Beta-lactam_cat"/>
</dbReference>
<dbReference type="PROSITE" id="PS51257">
    <property type="entry name" value="PROKAR_LIPOPROTEIN"/>
    <property type="match status" value="1"/>
</dbReference>
<feature type="domain" description="Beta-lactamase class A catalytic" evidence="2">
    <location>
        <begin position="199"/>
        <end position="441"/>
    </location>
</feature>
<dbReference type="Gene3D" id="1.10.8.620">
    <property type="entry name" value="ORF12 helical bundle domain-like"/>
    <property type="match status" value="1"/>
</dbReference>
<protein>
    <submittedName>
        <fullName evidence="4">Serine hydrolase</fullName>
    </submittedName>
</protein>
<evidence type="ECO:0000313" key="4">
    <source>
        <dbReference type="EMBL" id="MBO1751360.1"/>
    </source>
</evidence>
<dbReference type="GO" id="GO:0008800">
    <property type="term" value="F:beta-lactamase activity"/>
    <property type="evidence" value="ECO:0007669"/>
    <property type="project" value="InterPro"/>
</dbReference>
<dbReference type="InterPro" id="IPR040846">
    <property type="entry name" value="ORF_12_N"/>
</dbReference>
<name>A0A939RUI0_9CELL</name>
<comment type="caution">
    <text evidence="4">The sequence shown here is derived from an EMBL/GenBank/DDBJ whole genome shotgun (WGS) entry which is preliminary data.</text>
</comment>
<keyword evidence="5" id="KW-1185">Reference proteome</keyword>
<dbReference type="Pfam" id="PF18042">
    <property type="entry name" value="ORF_12_N"/>
    <property type="match status" value="1"/>
</dbReference>
<dbReference type="Proteomes" id="UP000664209">
    <property type="component" value="Unassembled WGS sequence"/>
</dbReference>
<gene>
    <name evidence="4" type="ORF">J4G33_06045</name>
</gene>
<dbReference type="GO" id="GO:0030655">
    <property type="term" value="P:beta-lactam antibiotic catabolic process"/>
    <property type="evidence" value="ECO:0007669"/>
    <property type="project" value="InterPro"/>
</dbReference>
<dbReference type="InterPro" id="IPR012338">
    <property type="entry name" value="Beta-lactam/transpept-like"/>
</dbReference>
<dbReference type="SUPFAM" id="SSF56601">
    <property type="entry name" value="beta-lactamase/transpeptidase-like"/>
    <property type="match status" value="1"/>
</dbReference>
<dbReference type="PANTHER" id="PTHR35333:SF5">
    <property type="entry name" value="CONSERVED LIPOPROTEIN LPQF-RELATED"/>
    <property type="match status" value="1"/>
</dbReference>
<dbReference type="RefSeq" id="WP_208055021.1">
    <property type="nucleotide sequence ID" value="NZ_JAGEMK010000002.1"/>
</dbReference>